<gene>
    <name evidence="2" type="ORF">E5162_10615</name>
</gene>
<dbReference type="Proteomes" id="UP000305451">
    <property type="component" value="Unassembled WGS sequence"/>
</dbReference>
<keyword evidence="3" id="KW-1185">Reference proteome</keyword>
<comment type="caution">
    <text evidence="2">The sequence shown here is derived from an EMBL/GenBank/DDBJ whole genome shotgun (WGS) entry which is preliminary data.</text>
</comment>
<keyword evidence="1" id="KW-0472">Membrane</keyword>
<feature type="transmembrane region" description="Helical" evidence="1">
    <location>
        <begin position="99"/>
        <end position="119"/>
    </location>
</feature>
<evidence type="ECO:0000313" key="3">
    <source>
        <dbReference type="Proteomes" id="UP000305451"/>
    </source>
</evidence>
<name>A0A4S2H9J1_9PROT</name>
<feature type="transmembrane region" description="Helical" evidence="1">
    <location>
        <begin position="225"/>
        <end position="245"/>
    </location>
</feature>
<dbReference type="OrthoDB" id="8482297at2"/>
<protein>
    <recommendedName>
        <fullName evidence="4">Glycosyltransferase RgtA/B/C/D-like domain-containing protein</fullName>
    </recommendedName>
</protein>
<organism evidence="2 3">
    <name type="scientific">Marinicauda pacifica</name>
    <dbReference type="NCBI Taxonomy" id="1133559"/>
    <lineage>
        <taxon>Bacteria</taxon>
        <taxon>Pseudomonadati</taxon>
        <taxon>Pseudomonadota</taxon>
        <taxon>Alphaproteobacteria</taxon>
        <taxon>Maricaulales</taxon>
        <taxon>Maricaulaceae</taxon>
        <taxon>Marinicauda</taxon>
    </lineage>
</organism>
<keyword evidence="1" id="KW-0812">Transmembrane</keyword>
<feature type="transmembrane region" description="Helical" evidence="1">
    <location>
        <begin position="280"/>
        <end position="307"/>
    </location>
</feature>
<evidence type="ECO:0000313" key="2">
    <source>
        <dbReference type="EMBL" id="TGY92112.1"/>
    </source>
</evidence>
<feature type="transmembrane region" description="Helical" evidence="1">
    <location>
        <begin position="69"/>
        <end position="87"/>
    </location>
</feature>
<feature type="transmembrane region" description="Helical" evidence="1">
    <location>
        <begin position="496"/>
        <end position="516"/>
    </location>
</feature>
<evidence type="ECO:0000256" key="1">
    <source>
        <dbReference type="SAM" id="Phobius"/>
    </source>
</evidence>
<feature type="transmembrane region" description="Helical" evidence="1">
    <location>
        <begin position="193"/>
        <end position="213"/>
    </location>
</feature>
<sequence length="522" mass="55326">MAFFFLLLFALFSGACLALSILVPAGLLARRGENEIVSLGGGLVASAVAAWICVLAFTVAPVIGHVVRLAIWVLIAAGALSLVRPPLNRAVAAIGWDGLTWPVLVSFAFGFLLLVAGFAGADLTDPFAVAANRFSHPLPNDNFLPYQFAQFLLSGTVPSPMNGDWLSSDRPPLQTGFTLLWTPPLMSADMAAYYYQGLATLLQMYALIGVYLLTRALSGSWKVAALTGVVAAASPLVIVHAVFVWPKLVPAGLLCVTAALFFTGEFDVQRRRGLVGAIAGLAAALALGAHGATAFVLVAFAAAALLLHRLPHWRFSVAGLGVFAVCYLPWTFYQRFVDPPGTRLVKWHLAGRGEPDGTSISDAMRASLGEVSVLDWIYVRWLNVKAIVAQPVGHLLDKLGLAFADDPVSFAAHLRALDFFTVSYSLGVLAPMVPLGLAGLAIARLRALTAATFLALLIWAGLMFEPGNAIPHQGSLFPQLAVFAVSMVIAARISRILALIVAASQIVLALLVYFIFNAGLTG</sequence>
<feature type="transmembrane region" description="Helical" evidence="1">
    <location>
        <begin position="6"/>
        <end position="29"/>
    </location>
</feature>
<feature type="transmembrane region" description="Helical" evidence="1">
    <location>
        <begin position="470"/>
        <end position="489"/>
    </location>
</feature>
<reference evidence="2 3" key="1">
    <citation type="journal article" date="2013" name="Int. J. Syst. Evol. Microbiol.">
        <title>Marinicauda pacifica gen. nov., sp. nov., a prosthecate alphaproteobacterium of the family Hyphomonadaceae isolated from deep seawater.</title>
        <authorList>
            <person name="Zhang X.Y."/>
            <person name="Li G.W."/>
            <person name="Wang C.S."/>
            <person name="Zhang Y.J."/>
            <person name="Xu X.W."/>
            <person name="Li H."/>
            <person name="Liu A."/>
            <person name="Liu C."/>
            <person name="Xie B.B."/>
            <person name="Qin Q.L."/>
            <person name="Xu Z."/>
            <person name="Chen X.L."/>
            <person name="Zhou B.C."/>
            <person name="Zhang Y.Z."/>
        </authorList>
    </citation>
    <scope>NUCLEOTIDE SEQUENCE [LARGE SCALE GENOMIC DNA]</scope>
    <source>
        <strain evidence="2 3">P-1 km-3</strain>
    </source>
</reference>
<dbReference type="EMBL" id="SRXV01000003">
    <property type="protein sequence ID" value="TGY92112.1"/>
    <property type="molecule type" value="Genomic_DNA"/>
</dbReference>
<dbReference type="AlphaFoldDB" id="A0A4S2H9J1"/>
<proteinExistence type="predicted"/>
<feature type="transmembrane region" description="Helical" evidence="1">
    <location>
        <begin position="36"/>
        <end position="63"/>
    </location>
</feature>
<accession>A0A4S2H9J1</accession>
<evidence type="ECO:0008006" key="4">
    <source>
        <dbReference type="Google" id="ProtNLM"/>
    </source>
</evidence>
<feature type="transmembrane region" description="Helical" evidence="1">
    <location>
        <begin position="313"/>
        <end position="333"/>
    </location>
</feature>
<keyword evidence="1" id="KW-1133">Transmembrane helix</keyword>
<feature type="transmembrane region" description="Helical" evidence="1">
    <location>
        <begin position="445"/>
        <end position="464"/>
    </location>
</feature>
<feature type="transmembrane region" description="Helical" evidence="1">
    <location>
        <begin position="251"/>
        <end position="268"/>
    </location>
</feature>
<dbReference type="RefSeq" id="WP_135945245.1">
    <property type="nucleotide sequence ID" value="NZ_BMEI01000003.1"/>
</dbReference>